<organism evidence="1 2">
    <name type="scientific">Bacillus salacetis</name>
    <dbReference type="NCBI Taxonomy" id="2315464"/>
    <lineage>
        <taxon>Bacteria</taxon>
        <taxon>Bacillati</taxon>
        <taxon>Bacillota</taxon>
        <taxon>Bacilli</taxon>
        <taxon>Bacillales</taxon>
        <taxon>Bacillaceae</taxon>
        <taxon>Bacillus</taxon>
    </lineage>
</organism>
<evidence type="ECO:0000313" key="1">
    <source>
        <dbReference type="EMBL" id="RIW31365.1"/>
    </source>
</evidence>
<sequence length="139" mass="16355">MNYEELLKIYGCYISFESIQEPRTNEVKLRIIVNKSNNPTDLLIFPHPDSKVEALQIDFENYVTYSVIYDDFTNWNANEVFRGEIFRIYDKSDFLNSIQRELGSSLLSEKTHYSLACIEHRVDIISKHQPKITQIELDS</sequence>
<reference evidence="1 2" key="1">
    <citation type="submission" date="2018-09" db="EMBL/GenBank/DDBJ databases">
        <title>Bacillus saliacetes sp. nov., isolated from Thai shrimp paste (Ka-pi).</title>
        <authorList>
            <person name="Daroonpunt R."/>
            <person name="Tanasupawat S."/>
            <person name="Yiamsombut S."/>
        </authorList>
    </citation>
    <scope>NUCLEOTIDE SEQUENCE [LARGE SCALE GENOMIC DNA]</scope>
    <source>
        <strain evidence="1 2">SKP7-4</strain>
    </source>
</reference>
<dbReference type="Proteomes" id="UP000265801">
    <property type="component" value="Unassembled WGS sequence"/>
</dbReference>
<keyword evidence="2" id="KW-1185">Reference proteome</keyword>
<protein>
    <submittedName>
        <fullName evidence="1">Uncharacterized protein</fullName>
    </submittedName>
</protein>
<proteinExistence type="predicted"/>
<dbReference type="EMBL" id="QXIR01000022">
    <property type="protein sequence ID" value="RIW31365.1"/>
    <property type="molecule type" value="Genomic_DNA"/>
</dbReference>
<dbReference type="AlphaFoldDB" id="A0A3A1QVE9"/>
<comment type="caution">
    <text evidence="1">The sequence shown here is derived from an EMBL/GenBank/DDBJ whole genome shotgun (WGS) entry which is preliminary data.</text>
</comment>
<accession>A0A3A1QVE9</accession>
<gene>
    <name evidence="1" type="ORF">D3H55_15445</name>
</gene>
<name>A0A3A1QVE9_9BACI</name>
<evidence type="ECO:0000313" key="2">
    <source>
        <dbReference type="Proteomes" id="UP000265801"/>
    </source>
</evidence>
<dbReference type="RefSeq" id="WP_119548219.1">
    <property type="nucleotide sequence ID" value="NZ_QXIR01000022.1"/>
</dbReference>
<dbReference type="OrthoDB" id="80147at2"/>